<dbReference type="AlphaFoldDB" id="A0A2K8SFY2"/>
<sequence>MRSLPTQAIAYFPRLILTDKFFLLAFPFCFAKLHQRLKQCL</sequence>
<evidence type="ECO:0000313" key="1">
    <source>
        <dbReference type="EMBL" id="AUB34212.1"/>
    </source>
</evidence>
<organism evidence="2 3">
    <name type="scientific">Nostoc flagelliforme CCNUN1</name>
    <dbReference type="NCBI Taxonomy" id="2038116"/>
    <lineage>
        <taxon>Bacteria</taxon>
        <taxon>Bacillati</taxon>
        <taxon>Cyanobacteriota</taxon>
        <taxon>Cyanophyceae</taxon>
        <taxon>Nostocales</taxon>
        <taxon>Nostocaceae</taxon>
        <taxon>Nostoc</taxon>
    </lineage>
</organism>
<accession>A0A2K8SFY2</accession>
<keyword evidence="3" id="KW-1185">Reference proteome</keyword>
<dbReference type="EMBL" id="CP024785">
    <property type="protein sequence ID" value="AUB34212.1"/>
    <property type="molecule type" value="Genomic_DNA"/>
</dbReference>
<name>A0A2K8SFY2_9NOSO</name>
<dbReference type="Proteomes" id="UP000232003">
    <property type="component" value="Chromosome"/>
</dbReference>
<protein>
    <submittedName>
        <fullName evidence="2">Uncharacterized protein</fullName>
    </submittedName>
</protein>
<evidence type="ECO:0000313" key="2">
    <source>
        <dbReference type="EMBL" id="AUB34270.1"/>
    </source>
</evidence>
<dbReference type="KEGG" id="nfl:COO91_00022"/>
<dbReference type="EMBL" id="CP024785">
    <property type="protein sequence ID" value="AUB34270.1"/>
    <property type="molecule type" value="Genomic_DNA"/>
</dbReference>
<evidence type="ECO:0000313" key="3">
    <source>
        <dbReference type="Proteomes" id="UP000232003"/>
    </source>
</evidence>
<proteinExistence type="predicted"/>
<dbReference type="KEGG" id="nfl:COO91_00083"/>
<gene>
    <name evidence="1" type="ORF">COO91_00022</name>
    <name evidence="2" type="ORF">COO91_00083</name>
</gene>
<reference evidence="2 3" key="1">
    <citation type="submission" date="2017-11" db="EMBL/GenBank/DDBJ databases">
        <title>Complete genome of a free-living desiccation-tolerant cyanobacterium and its photosynthetic adaptation to extreme terrestrial habitat.</title>
        <authorList>
            <person name="Shang J."/>
        </authorList>
    </citation>
    <scope>NUCLEOTIDE SEQUENCE [LARGE SCALE GENOMIC DNA]</scope>
    <source>
        <strain evidence="2 3">CCNUN1</strain>
    </source>
</reference>